<accession>A0A8J9UMQ8</accession>
<dbReference type="AlphaFoldDB" id="A0A8J9UMQ8"/>
<dbReference type="EMBL" id="OV170223">
    <property type="protein sequence ID" value="CAH0723156.1"/>
    <property type="molecule type" value="Genomic_DNA"/>
</dbReference>
<organism evidence="2 3">
    <name type="scientific">Brenthis ino</name>
    <name type="common">lesser marbled fritillary</name>
    <dbReference type="NCBI Taxonomy" id="405034"/>
    <lineage>
        <taxon>Eukaryota</taxon>
        <taxon>Metazoa</taxon>
        <taxon>Ecdysozoa</taxon>
        <taxon>Arthropoda</taxon>
        <taxon>Hexapoda</taxon>
        <taxon>Insecta</taxon>
        <taxon>Pterygota</taxon>
        <taxon>Neoptera</taxon>
        <taxon>Endopterygota</taxon>
        <taxon>Lepidoptera</taxon>
        <taxon>Glossata</taxon>
        <taxon>Ditrysia</taxon>
        <taxon>Papilionoidea</taxon>
        <taxon>Nymphalidae</taxon>
        <taxon>Heliconiinae</taxon>
        <taxon>Argynnini</taxon>
        <taxon>Brenthis</taxon>
    </lineage>
</organism>
<evidence type="ECO:0000313" key="3">
    <source>
        <dbReference type="Proteomes" id="UP000838878"/>
    </source>
</evidence>
<evidence type="ECO:0000313" key="2">
    <source>
        <dbReference type="EMBL" id="CAH0723156.1"/>
    </source>
</evidence>
<feature type="compositionally biased region" description="Basic and acidic residues" evidence="1">
    <location>
        <begin position="56"/>
        <end position="69"/>
    </location>
</feature>
<dbReference type="Proteomes" id="UP000838878">
    <property type="component" value="Chromosome 3"/>
</dbReference>
<protein>
    <submittedName>
        <fullName evidence="2">Uncharacterized protein</fullName>
    </submittedName>
</protein>
<sequence length="85" mass="9485">MTCVCLTAPVRLGVSACIITRSELQPARARRTHARTRSPYNVKGLRRRRPAPPHAPHKDNIATSKERRPAPNSPPAAPRLEEMKN</sequence>
<evidence type="ECO:0000256" key="1">
    <source>
        <dbReference type="SAM" id="MobiDB-lite"/>
    </source>
</evidence>
<reference evidence="2" key="1">
    <citation type="submission" date="2021-12" db="EMBL/GenBank/DDBJ databases">
        <authorList>
            <person name="Martin H S."/>
        </authorList>
    </citation>
    <scope>NUCLEOTIDE SEQUENCE</scope>
</reference>
<feature type="region of interest" description="Disordered" evidence="1">
    <location>
        <begin position="22"/>
        <end position="85"/>
    </location>
</feature>
<name>A0A8J9UMQ8_9NEOP</name>
<keyword evidence="3" id="KW-1185">Reference proteome</keyword>
<feature type="non-terminal residue" evidence="2">
    <location>
        <position position="85"/>
    </location>
</feature>
<proteinExistence type="predicted"/>
<gene>
    <name evidence="2" type="ORF">BINO364_LOCUS9023</name>
</gene>